<feature type="compositionally biased region" description="Basic residues" evidence="8">
    <location>
        <begin position="358"/>
        <end position="368"/>
    </location>
</feature>
<feature type="region of interest" description="Disordered" evidence="8">
    <location>
        <begin position="1479"/>
        <end position="1511"/>
    </location>
</feature>
<keyword evidence="4 7" id="KW-0862">Zinc</keyword>
<feature type="region of interest" description="Disordered" evidence="8">
    <location>
        <begin position="1350"/>
        <end position="1370"/>
    </location>
</feature>
<sequence>MGDWRNGLLLFAFLLLMIAQTARSSIIVSKHNRAINLNPKLGKWPGKEIPYYIDPAYTDEEEGQIRLAMLRVMSDLDMCVRFTEVAAESPAYKLKVTPTDTSSTLNATFSKLCHTFAGTYLANMAQGKTEQSLLLTTGPQGCFDGSMHSLMKYFAVSMGLRNEHQRPDRDGYLQISNDKIDPQLQVAYQTYPAAEVHITCPYDYCSITHNQPTDFAAVNGTEVFTVKEAPYFIPKLDQLSTCDCQQLKALYGCDPATCEILDCASQVKKPSTVPPTSTTKGPSGRDDEAMATTLCYSVPPATMNGSSPGSLTTLGPGATSPMTTQSSQTTTCTVVTNIVPAAPLPESQSSSPTTKAPPVRRRKREGRGKALRVINSDQNYLKWSQNTVPYFIDPSYTASQKAMIQQAVRKVSADLNGCVQFVEVSPSVPTYKIHIAPVDDSPNAKRGCHSLPGVSRHLVSTGSTEQKLILTSGPGGCFDGNIGTIMKYFVLVLGRRNEHQRPDRDNYIEVLHENILPGMEVAYEKYTVNNVSMPTYPYDYCSITHNDLNDFSTSGSPAFVIKNSAVTSIPKLDRLSEYDCKEICNTYECDASTCAPLDCPQAAALNKPPVQFPPQLTSGDSGMIPVTVSPTPDGGANVCLKLPNEAIGASTTVFTILDMEFRQEVPPGANDTGSKSESLTGTASVTCTTDGGSSTTQSILASSLNQTNNHQPPNKTEVFQTLQALIKQMEAQLNKGDSTIAPTGSTVSPASGATGSGSTSSGKPSSGSPDKPNYALLTQQVQNLINILQAKVNDGANTSSSRGSTPSSTDSTPTGGSTASTTGSTGGSPSGATVPGSTDSSSTSAVSTTASAAISSQSGSSSTTPCPANANCSKGGVLDPFPEEQSTESTIIPPPPEQAGRHDGSVTVAFETTVPADDYDDLNPNDGPTALPVPTTNQPEASLPPNSGQTAPGSPPPAILFDDFTEAPFTSDLPGDSPPTSTLMTDITSMPQSSVPLTASPTDAPPATSGTSLLIPSTTSLPPTVGSMSDSSVNSEIPTTQTPFSSSLATSETPAASSPPSTSAFADTSTVTPSAPDALSSYGSLSTSLTTEAVVTESSTLDTPPSEAATTLPPTTTMTTQSTSTSPSFTSTSPSTSATTQQTSPVVSTASSSTVTPSTEATSTALPTTASTTLPSTLPTTTTPATTSTTIEQTTETRAPLPVSVSTTLPPSTVVTSTSTTTITPRTLTTVLTTILPSTAESSTTSASPTSSPTMSTSSTSATDPTSTMAATPVTSQATISSAPSSLPPTTSTTSTTPAMTSTLIPSSTSGTTIETASPPTSGSTEESTTPHFLTSSNTSLVSTLHSTTRLQPSTSWHPRSTTRYGSTFGRTTSHRPAFLSTTKLSLQQIESNLHEILSGIQLPGAGGNGTSANGTSSSGTATTKSFQQLQAALHNMIVQLGAMTSRTKRPVGATLQPGSKPTHSAAYLSMQASLDEMIKKLEEDAKKRTTTPRTTTRRSTTETPPPPPPP</sequence>
<comment type="cofactor">
    <cofactor evidence="7">
        <name>Zn(2+)</name>
        <dbReference type="ChEBI" id="CHEBI:29105"/>
    </cofactor>
    <text evidence="7">Binds 1 zinc ion per subunit.</text>
</comment>
<feature type="compositionally biased region" description="Low complexity" evidence="8">
    <location>
        <begin position="1045"/>
        <end position="1070"/>
    </location>
</feature>
<keyword evidence="2 7" id="KW-0479">Metal-binding</keyword>
<evidence type="ECO:0000313" key="11">
    <source>
        <dbReference type="Proteomes" id="UP000186922"/>
    </source>
</evidence>
<feature type="region of interest" description="Disordered" evidence="8">
    <location>
        <begin position="736"/>
        <end position="773"/>
    </location>
</feature>
<keyword evidence="7" id="KW-0732">Signal</keyword>
<dbReference type="PANTHER" id="PTHR10127:SF780">
    <property type="entry name" value="METALLOENDOPEPTIDASE"/>
    <property type="match status" value="1"/>
</dbReference>
<keyword evidence="11" id="KW-1185">Reference proteome</keyword>
<feature type="compositionally biased region" description="Polar residues" evidence="8">
    <location>
        <begin position="1352"/>
        <end position="1370"/>
    </location>
</feature>
<proteinExistence type="predicted"/>
<evidence type="ECO:0000256" key="3">
    <source>
        <dbReference type="ARBA" id="ARBA00022801"/>
    </source>
</evidence>
<keyword evidence="3 7" id="KW-0378">Hydrolase</keyword>
<protein>
    <recommendedName>
        <fullName evidence="7">Metalloendopeptidase</fullName>
        <ecNumber evidence="7">3.4.24.-</ecNumber>
    </recommendedName>
</protein>
<gene>
    <name evidence="10" type="primary">RvY_01066-1</name>
    <name evidence="10" type="synonym">RvY_01066.1</name>
    <name evidence="10" type="ORF">RvY_01066</name>
</gene>
<dbReference type="GO" id="GO:0004222">
    <property type="term" value="F:metalloendopeptidase activity"/>
    <property type="evidence" value="ECO:0007669"/>
    <property type="project" value="UniProtKB-UniRule"/>
</dbReference>
<feature type="compositionally biased region" description="Polar residues" evidence="8">
    <location>
        <begin position="1008"/>
        <end position="1044"/>
    </location>
</feature>
<evidence type="ECO:0000256" key="2">
    <source>
        <dbReference type="ARBA" id="ARBA00022723"/>
    </source>
</evidence>
<feature type="compositionally biased region" description="Low complexity" evidence="8">
    <location>
        <begin position="1079"/>
        <end position="1091"/>
    </location>
</feature>
<feature type="signal peptide" evidence="7">
    <location>
        <begin position="1"/>
        <end position="24"/>
    </location>
</feature>
<dbReference type="GO" id="GO:0006508">
    <property type="term" value="P:proteolysis"/>
    <property type="evidence" value="ECO:0007669"/>
    <property type="project" value="UniProtKB-KW"/>
</dbReference>
<dbReference type="InterPro" id="IPR024079">
    <property type="entry name" value="MetalloPept_cat_dom_sf"/>
</dbReference>
<evidence type="ECO:0000313" key="10">
    <source>
        <dbReference type="EMBL" id="GAU88355.1"/>
    </source>
</evidence>
<dbReference type="PROSITE" id="PS51864">
    <property type="entry name" value="ASTACIN"/>
    <property type="match status" value="2"/>
</dbReference>
<name>A0A1D1UIZ7_RAMVA</name>
<feature type="compositionally biased region" description="Low complexity" evidence="8">
    <location>
        <begin position="830"/>
        <end position="845"/>
    </location>
</feature>
<evidence type="ECO:0000256" key="7">
    <source>
        <dbReference type="RuleBase" id="RU361183"/>
    </source>
</evidence>
<feature type="region of interest" description="Disordered" evidence="8">
    <location>
        <begin position="794"/>
        <end position="845"/>
    </location>
</feature>
<evidence type="ECO:0000256" key="1">
    <source>
        <dbReference type="ARBA" id="ARBA00022670"/>
    </source>
</evidence>
<evidence type="ECO:0000256" key="8">
    <source>
        <dbReference type="SAM" id="MobiDB-lite"/>
    </source>
</evidence>
<feature type="region of interest" description="Disordered" evidence="8">
    <location>
        <begin position="342"/>
        <end position="368"/>
    </location>
</feature>
<reference evidence="10 11" key="1">
    <citation type="journal article" date="2016" name="Nat. Commun.">
        <title>Extremotolerant tardigrade genome and improved radiotolerance of human cultured cells by tardigrade-unique protein.</title>
        <authorList>
            <person name="Hashimoto T."/>
            <person name="Horikawa D.D."/>
            <person name="Saito Y."/>
            <person name="Kuwahara H."/>
            <person name="Kozuka-Hata H."/>
            <person name="Shin-I T."/>
            <person name="Minakuchi Y."/>
            <person name="Ohishi K."/>
            <person name="Motoyama A."/>
            <person name="Aizu T."/>
            <person name="Enomoto A."/>
            <person name="Kondo K."/>
            <person name="Tanaka S."/>
            <person name="Hara Y."/>
            <person name="Koshikawa S."/>
            <person name="Sagara H."/>
            <person name="Miura T."/>
            <person name="Yokobori S."/>
            <person name="Miyagawa K."/>
            <person name="Suzuki Y."/>
            <person name="Kubo T."/>
            <person name="Oyama M."/>
            <person name="Kohara Y."/>
            <person name="Fujiyama A."/>
            <person name="Arakawa K."/>
            <person name="Katayama T."/>
            <person name="Toyoda A."/>
            <person name="Kunieda T."/>
        </authorList>
    </citation>
    <scope>NUCLEOTIDE SEQUENCE [LARGE SCALE GENOMIC DNA]</scope>
    <source>
        <strain evidence="10 11">YOKOZUNA-1</strain>
    </source>
</reference>
<feature type="region of interest" description="Disordered" evidence="8">
    <location>
        <begin position="1235"/>
        <end position="1335"/>
    </location>
</feature>
<feature type="compositionally biased region" description="Low complexity" evidence="8">
    <location>
        <begin position="798"/>
        <end position="823"/>
    </location>
</feature>
<feature type="compositionally biased region" description="Low complexity" evidence="8">
    <location>
        <begin position="743"/>
        <end position="769"/>
    </location>
</feature>
<organism evidence="10 11">
    <name type="scientific">Ramazzottius varieornatus</name>
    <name type="common">Water bear</name>
    <name type="synonym">Tardigrade</name>
    <dbReference type="NCBI Taxonomy" id="947166"/>
    <lineage>
        <taxon>Eukaryota</taxon>
        <taxon>Metazoa</taxon>
        <taxon>Ecdysozoa</taxon>
        <taxon>Tardigrada</taxon>
        <taxon>Eutardigrada</taxon>
        <taxon>Parachela</taxon>
        <taxon>Hypsibioidea</taxon>
        <taxon>Ramazzottiidae</taxon>
        <taxon>Ramazzottius</taxon>
    </lineage>
</organism>
<feature type="region of interest" description="Disordered" evidence="8">
    <location>
        <begin position="916"/>
        <end position="1222"/>
    </location>
</feature>
<feature type="chain" id="PRO_5008811090" description="Metalloendopeptidase" evidence="7">
    <location>
        <begin position="25"/>
        <end position="1511"/>
    </location>
</feature>
<feature type="compositionally biased region" description="Low complexity" evidence="8">
    <location>
        <begin position="1235"/>
        <end position="1303"/>
    </location>
</feature>
<dbReference type="PRINTS" id="PR00480">
    <property type="entry name" value="ASTACIN"/>
</dbReference>
<dbReference type="GO" id="GO:0008270">
    <property type="term" value="F:zinc ion binding"/>
    <property type="evidence" value="ECO:0007669"/>
    <property type="project" value="InterPro"/>
</dbReference>
<dbReference type="PANTHER" id="PTHR10127">
    <property type="entry name" value="DISCOIDIN, CUB, EGF, LAMININ , AND ZINC METALLOPROTEASE DOMAIN CONTAINING"/>
    <property type="match status" value="1"/>
</dbReference>
<feature type="region of interest" description="Disordered" evidence="8">
    <location>
        <begin position="874"/>
        <end position="903"/>
    </location>
</feature>
<evidence type="ECO:0000256" key="5">
    <source>
        <dbReference type="ARBA" id="ARBA00023049"/>
    </source>
</evidence>
<comment type="caution">
    <text evidence="6">Lacks conserved residue(s) required for the propagation of feature annotation.</text>
</comment>
<feature type="region of interest" description="Disordered" evidence="8">
    <location>
        <begin position="306"/>
        <end position="327"/>
    </location>
</feature>
<keyword evidence="1 7" id="KW-0645">Protease</keyword>
<feature type="domain" description="Peptidase M12A" evidence="9">
    <location>
        <begin position="372"/>
        <end position="590"/>
    </location>
</feature>
<feature type="compositionally biased region" description="Polar residues" evidence="8">
    <location>
        <begin position="934"/>
        <end position="952"/>
    </location>
</feature>
<feature type="domain" description="Peptidase M12A" evidence="9">
    <location>
        <begin position="33"/>
        <end position="254"/>
    </location>
</feature>
<feature type="compositionally biased region" description="Low complexity" evidence="8">
    <location>
        <begin position="1315"/>
        <end position="1335"/>
    </location>
</feature>
<dbReference type="Proteomes" id="UP000186922">
    <property type="component" value="Unassembled WGS sequence"/>
</dbReference>
<feature type="region of interest" description="Disordered" evidence="8">
    <location>
        <begin position="665"/>
        <end position="697"/>
    </location>
</feature>
<dbReference type="SMART" id="SM00235">
    <property type="entry name" value="ZnMc"/>
    <property type="match status" value="2"/>
</dbReference>
<dbReference type="Gene3D" id="3.40.390.10">
    <property type="entry name" value="Collagenase (Catalytic Domain)"/>
    <property type="match status" value="2"/>
</dbReference>
<dbReference type="Pfam" id="PF01400">
    <property type="entry name" value="Astacin"/>
    <property type="match status" value="2"/>
</dbReference>
<feature type="compositionally biased region" description="Low complexity" evidence="8">
    <location>
        <begin position="1492"/>
        <end position="1503"/>
    </location>
</feature>
<feature type="compositionally biased region" description="Polar residues" evidence="8">
    <location>
        <begin position="1304"/>
        <end position="1314"/>
    </location>
</feature>
<feature type="compositionally biased region" description="Low complexity" evidence="8">
    <location>
        <begin position="1103"/>
        <end position="1222"/>
    </location>
</feature>
<dbReference type="EC" id="3.4.24.-" evidence="7"/>
<keyword evidence="5 7" id="KW-0482">Metalloprotease</keyword>
<comment type="caution">
    <text evidence="10">The sequence shown here is derived from an EMBL/GenBank/DDBJ whole genome shotgun (WGS) entry which is preliminary data.</text>
</comment>
<dbReference type="OrthoDB" id="291007at2759"/>
<feature type="compositionally biased region" description="Basic and acidic residues" evidence="8">
    <location>
        <begin position="1479"/>
        <end position="1488"/>
    </location>
</feature>
<feature type="compositionally biased region" description="Polar residues" evidence="8">
    <location>
        <begin position="671"/>
        <end position="697"/>
    </location>
</feature>
<feature type="compositionally biased region" description="Polar residues" evidence="8">
    <location>
        <begin position="978"/>
        <end position="1001"/>
    </location>
</feature>
<accession>A0A1D1UIZ7</accession>
<dbReference type="EMBL" id="BDGG01000001">
    <property type="protein sequence ID" value="GAU88355.1"/>
    <property type="molecule type" value="Genomic_DNA"/>
</dbReference>
<dbReference type="InterPro" id="IPR001506">
    <property type="entry name" value="Peptidase_M12A"/>
</dbReference>
<evidence type="ECO:0000256" key="6">
    <source>
        <dbReference type="PROSITE-ProRule" id="PRU01211"/>
    </source>
</evidence>
<dbReference type="SUPFAM" id="SSF55486">
    <property type="entry name" value="Metalloproteases ('zincins'), catalytic domain"/>
    <property type="match status" value="2"/>
</dbReference>
<evidence type="ECO:0000256" key="4">
    <source>
        <dbReference type="ARBA" id="ARBA00022833"/>
    </source>
</evidence>
<evidence type="ECO:0000259" key="9">
    <source>
        <dbReference type="PROSITE" id="PS51864"/>
    </source>
</evidence>
<dbReference type="InterPro" id="IPR006026">
    <property type="entry name" value="Peptidase_Metallo"/>
</dbReference>